<feature type="transmembrane region" description="Helical" evidence="1">
    <location>
        <begin position="6"/>
        <end position="26"/>
    </location>
</feature>
<accession>A0A8S5UY14</accession>
<keyword evidence="1" id="KW-0812">Transmembrane</keyword>
<keyword evidence="1" id="KW-0472">Membrane</keyword>
<organism evidence="2">
    <name type="scientific">Microviridae sp. ctb4Q28</name>
    <dbReference type="NCBI Taxonomy" id="2825002"/>
    <lineage>
        <taxon>Viruses</taxon>
        <taxon>Monodnaviria</taxon>
        <taxon>Sangervirae</taxon>
        <taxon>Phixviricota</taxon>
        <taxon>Malgrandaviricetes</taxon>
        <taxon>Petitvirales</taxon>
        <taxon>Microviridae</taxon>
    </lineage>
</organism>
<name>A0A8S5UY14_9VIRU</name>
<proteinExistence type="predicted"/>
<evidence type="ECO:0000256" key="1">
    <source>
        <dbReference type="SAM" id="Phobius"/>
    </source>
</evidence>
<protein>
    <submittedName>
        <fullName evidence="2">Uncharacterized protein</fullName>
    </submittedName>
</protein>
<evidence type="ECO:0000313" key="2">
    <source>
        <dbReference type="EMBL" id="DAF99246.1"/>
    </source>
</evidence>
<sequence length="44" mass="5323">MLPYYDITFCYIILFGFFEFDFYLIFRIVPRHTTSGLFLCLQSA</sequence>
<dbReference type="EMBL" id="BK016162">
    <property type="protein sequence ID" value="DAF99246.1"/>
    <property type="molecule type" value="Genomic_DNA"/>
</dbReference>
<keyword evidence="1" id="KW-1133">Transmembrane helix</keyword>
<reference evidence="2" key="1">
    <citation type="journal article" date="2021" name="Proc. Natl. Acad. Sci. U.S.A.">
        <title>A Catalog of Tens of Thousands of Viruses from Human Metagenomes Reveals Hidden Associations with Chronic Diseases.</title>
        <authorList>
            <person name="Tisza M.J."/>
            <person name="Buck C.B."/>
        </authorList>
    </citation>
    <scope>NUCLEOTIDE SEQUENCE</scope>
    <source>
        <strain evidence="2">Ctb4Q28</strain>
    </source>
</reference>